<dbReference type="STRING" id="1862672.BO225_11625"/>
<dbReference type="EMBL" id="MPKA01000142">
    <property type="protein sequence ID" value="OLU43734.1"/>
    <property type="molecule type" value="Genomic_DNA"/>
</dbReference>
<gene>
    <name evidence="1" type="ORF">BO225_11625</name>
</gene>
<comment type="caution">
    <text evidence="1">The sequence shown here is derived from an EMBL/GenBank/DDBJ whole genome shotgun (WGS) entry which is preliminary data.</text>
</comment>
<protein>
    <submittedName>
        <fullName evidence="1">Uncharacterized protein</fullName>
    </submittedName>
</protein>
<organism evidence="1 2">
    <name type="scientific">Dubosiella newyorkensis</name>
    <dbReference type="NCBI Taxonomy" id="1862672"/>
    <lineage>
        <taxon>Bacteria</taxon>
        <taxon>Bacillati</taxon>
        <taxon>Bacillota</taxon>
        <taxon>Erysipelotrichia</taxon>
        <taxon>Erysipelotrichales</taxon>
        <taxon>Erysipelotrichaceae</taxon>
        <taxon>Dubosiella</taxon>
    </lineage>
</organism>
<name>A0A1U7NJK7_9FIRM</name>
<reference evidence="1 2" key="1">
    <citation type="submission" date="2016-11" db="EMBL/GenBank/DDBJ databases">
        <title>Description of two novel members of the family Erysipelotrichaceae: Ileibacterium lipovorans gen. nov., sp. nov. and Dubosiella newyorkensis, gen. nov., sp. nov.</title>
        <authorList>
            <person name="Cox L.M."/>
            <person name="Sohn J."/>
            <person name="Tyrrell K.L."/>
            <person name="Citron D.M."/>
            <person name="Lawson P.A."/>
            <person name="Patel N.B."/>
            <person name="Iizumi T."/>
            <person name="Perez-Perez G.I."/>
            <person name="Goldstein E.J."/>
            <person name="Blaser M.J."/>
        </authorList>
    </citation>
    <scope>NUCLEOTIDE SEQUENCE [LARGE SCALE GENOMIC DNA]</scope>
    <source>
        <strain evidence="1 2">NYU-BL-A4</strain>
    </source>
</reference>
<dbReference type="Proteomes" id="UP000186705">
    <property type="component" value="Unassembled WGS sequence"/>
</dbReference>
<proteinExistence type="predicted"/>
<evidence type="ECO:0000313" key="2">
    <source>
        <dbReference type="Proteomes" id="UP000186705"/>
    </source>
</evidence>
<evidence type="ECO:0000313" key="1">
    <source>
        <dbReference type="EMBL" id="OLU43734.1"/>
    </source>
</evidence>
<accession>A0A1U7NJK7</accession>
<dbReference type="AlphaFoldDB" id="A0A1U7NJK7"/>
<keyword evidence="2" id="KW-1185">Reference proteome</keyword>
<sequence>MGHFKKKGLMFLQTVKLPKTIRSYCLAKETKHLFTGKKEEPLGSAMIKRLANVFKNTASNGLHS</sequence>